<protein>
    <submittedName>
        <fullName evidence="3">Mobile element protein</fullName>
    </submittedName>
</protein>
<name>A0A402CD79_RHOWR</name>
<comment type="caution">
    <text evidence="3">The sequence shown here is derived from an EMBL/GenBank/DDBJ whole genome shotgun (WGS) entry which is preliminary data.</text>
</comment>
<evidence type="ECO:0000259" key="2">
    <source>
        <dbReference type="PROSITE" id="PS50994"/>
    </source>
</evidence>
<gene>
    <name evidence="3" type="ORF">Rhow_005214</name>
</gene>
<feature type="compositionally biased region" description="Low complexity" evidence="1">
    <location>
        <begin position="8"/>
        <end position="29"/>
    </location>
</feature>
<feature type="domain" description="Integrase catalytic" evidence="2">
    <location>
        <begin position="125"/>
        <end position="287"/>
    </location>
</feature>
<dbReference type="GO" id="GO:0015074">
    <property type="term" value="P:DNA integration"/>
    <property type="evidence" value="ECO:0007669"/>
    <property type="project" value="InterPro"/>
</dbReference>
<dbReference type="EMBL" id="BHYM01000045">
    <property type="protein sequence ID" value="GCE41555.1"/>
    <property type="molecule type" value="Genomic_DNA"/>
</dbReference>
<dbReference type="InterPro" id="IPR012337">
    <property type="entry name" value="RNaseH-like_sf"/>
</dbReference>
<dbReference type="Gene3D" id="3.30.420.10">
    <property type="entry name" value="Ribonuclease H-like superfamily/Ribonuclease H"/>
    <property type="match status" value="1"/>
</dbReference>
<dbReference type="GO" id="GO:0003676">
    <property type="term" value="F:nucleic acid binding"/>
    <property type="evidence" value="ECO:0007669"/>
    <property type="project" value="InterPro"/>
</dbReference>
<feature type="region of interest" description="Disordered" evidence="1">
    <location>
        <begin position="1"/>
        <end position="50"/>
    </location>
</feature>
<dbReference type="PANTHER" id="PTHR46889:SF4">
    <property type="entry name" value="TRANSPOSASE INSO FOR INSERTION SEQUENCE ELEMENT IS911B-RELATED"/>
    <property type="match status" value="1"/>
</dbReference>
<evidence type="ECO:0000256" key="1">
    <source>
        <dbReference type="SAM" id="MobiDB-lite"/>
    </source>
</evidence>
<dbReference type="AlphaFoldDB" id="A0A402CD79"/>
<dbReference type="PANTHER" id="PTHR46889">
    <property type="entry name" value="TRANSPOSASE INSF FOR INSERTION SEQUENCE IS3B-RELATED"/>
    <property type="match status" value="1"/>
</dbReference>
<dbReference type="InterPro" id="IPR001584">
    <property type="entry name" value="Integrase_cat-core"/>
</dbReference>
<proteinExistence type="predicted"/>
<accession>A0A402CD79</accession>
<dbReference type="Proteomes" id="UP000287519">
    <property type="component" value="Unassembled WGS sequence"/>
</dbReference>
<dbReference type="Pfam" id="PF00665">
    <property type="entry name" value="rve"/>
    <property type="match status" value="1"/>
</dbReference>
<keyword evidence="4" id="KW-1185">Reference proteome</keyword>
<dbReference type="InterPro" id="IPR036397">
    <property type="entry name" value="RNaseH_sf"/>
</dbReference>
<dbReference type="SUPFAM" id="SSF53098">
    <property type="entry name" value="Ribonuclease H-like"/>
    <property type="match status" value="1"/>
</dbReference>
<sequence>MAAHHDLTGAGVTTRAATTLTSVTRSTAARNKTRRSDPSPSPVAATERPVPANKLTAAERHQVLTMLNCNRFVDQAPLEVYAQLLDEGTYLCSVSTMYRILRENTQVAERRRQARHPARVCPELVAAGPRQVYTWDITKLPGPVKGVYYDAYVMVDIYSRYIVGVHVQSRESGLLAVDFMTEIFAVHGIPNVVHADRGTSMTSKPVAALLADLEVTRSHSRPKVSNDNPYSESLFKTLKYGPAFPEHFGSIHHARQFMDSFVTWYNHEHRHSGIGLHTPADVHFGLAAQKADDRSAVLADARRTHPERFGTSDRGPKILDLPTEAWINKPITIDDTEPAADQTAA</sequence>
<dbReference type="PROSITE" id="PS50994">
    <property type="entry name" value="INTEGRASE"/>
    <property type="match status" value="1"/>
</dbReference>
<organism evidence="3 4">
    <name type="scientific">Rhodococcus wratislaviensis</name>
    <name type="common">Tsukamurella wratislaviensis</name>
    <dbReference type="NCBI Taxonomy" id="44752"/>
    <lineage>
        <taxon>Bacteria</taxon>
        <taxon>Bacillati</taxon>
        <taxon>Actinomycetota</taxon>
        <taxon>Actinomycetes</taxon>
        <taxon>Mycobacteriales</taxon>
        <taxon>Nocardiaceae</taxon>
        <taxon>Rhodococcus</taxon>
    </lineage>
</organism>
<dbReference type="InterPro" id="IPR050900">
    <property type="entry name" value="Transposase_IS3/IS150/IS904"/>
</dbReference>
<evidence type="ECO:0000313" key="4">
    <source>
        <dbReference type="Proteomes" id="UP000287519"/>
    </source>
</evidence>
<evidence type="ECO:0000313" key="3">
    <source>
        <dbReference type="EMBL" id="GCE41555.1"/>
    </source>
</evidence>
<reference evidence="3 4" key="1">
    <citation type="submission" date="2018-11" db="EMBL/GenBank/DDBJ databases">
        <title>Microbial catabolism of amino acid.</title>
        <authorList>
            <person name="Hibi M."/>
            <person name="Ogawa J."/>
        </authorList>
    </citation>
    <scope>NUCLEOTIDE SEQUENCE [LARGE SCALE GENOMIC DNA]</scope>
    <source>
        <strain evidence="3 4">C31-06</strain>
    </source>
</reference>